<keyword evidence="5" id="KW-0456">Lyase</keyword>
<organism evidence="5 6">
    <name type="scientific">Arthrobacter hankyongi</name>
    <dbReference type="NCBI Taxonomy" id="2904801"/>
    <lineage>
        <taxon>Bacteria</taxon>
        <taxon>Bacillati</taxon>
        <taxon>Actinomycetota</taxon>
        <taxon>Actinomycetes</taxon>
        <taxon>Micrococcales</taxon>
        <taxon>Micrococcaceae</taxon>
        <taxon>Arthrobacter</taxon>
    </lineage>
</organism>
<dbReference type="Proteomes" id="UP001165368">
    <property type="component" value="Unassembled WGS sequence"/>
</dbReference>
<gene>
    <name evidence="5" type="ORF">LVY72_05345</name>
</gene>
<evidence type="ECO:0000256" key="1">
    <source>
        <dbReference type="ARBA" id="ARBA00005163"/>
    </source>
</evidence>
<dbReference type="Gene3D" id="1.10.580.10">
    <property type="entry name" value="Citrate Synthase, domain 1"/>
    <property type="match status" value="1"/>
</dbReference>
<dbReference type="EMBL" id="JAKLTQ010000002">
    <property type="protein sequence ID" value="MCG2621338.1"/>
    <property type="molecule type" value="Genomic_DNA"/>
</dbReference>
<name>A0ABS9L3V3_9MICC</name>
<accession>A0ABS9L3V3</accession>
<evidence type="ECO:0000313" key="5">
    <source>
        <dbReference type="EMBL" id="MCG2621338.1"/>
    </source>
</evidence>
<dbReference type="PANTHER" id="PTHR11739:SF4">
    <property type="entry name" value="CITRATE SYNTHASE, PEROXISOMAL"/>
    <property type="match status" value="1"/>
</dbReference>
<dbReference type="InterPro" id="IPR016142">
    <property type="entry name" value="Citrate_synth-like_lrg_a-sub"/>
</dbReference>
<dbReference type="NCBIfam" id="NF004868">
    <property type="entry name" value="PRK06224.1-5"/>
    <property type="match status" value="1"/>
</dbReference>
<evidence type="ECO:0000256" key="4">
    <source>
        <dbReference type="ARBA" id="ARBA00022679"/>
    </source>
</evidence>
<evidence type="ECO:0000256" key="2">
    <source>
        <dbReference type="ARBA" id="ARBA00010566"/>
    </source>
</evidence>
<dbReference type="GO" id="GO:0008816">
    <property type="term" value="F:citryl-CoA lyase activity"/>
    <property type="evidence" value="ECO:0007669"/>
    <property type="project" value="UniProtKB-EC"/>
</dbReference>
<sequence length="260" mass="28012">MIKTEIGQTTTDRITVRGYDLATELIGRIDFIDMLMLVTVGRKCQGNEKDMLNTILVTVTDHGLTPSALAARLTYMGAPEAPQAAVAAGLLGAGSVFLGAMQDAAIMLKDAAGDLTDSSSDEEIEKAARAFVSGRRASRQPLYGLGHNIHIDGDPRIPALKAVTERNGYYGLYWKLLLAMDDVSGSIYSRRLPANTAGAVGAMILSMDLPVHLARGLALVGRCAGLLGHIIEEEESPTGQELWDLVLRQDERNKLPEPKR</sequence>
<dbReference type="Gene3D" id="1.10.230.10">
    <property type="entry name" value="Cytochrome P450-Terp, domain 2"/>
    <property type="match status" value="1"/>
</dbReference>
<comment type="similarity">
    <text evidence="2">Belongs to the citrate synthase family.</text>
</comment>
<evidence type="ECO:0000256" key="3">
    <source>
        <dbReference type="ARBA" id="ARBA00012972"/>
    </source>
</evidence>
<dbReference type="InterPro" id="IPR016143">
    <property type="entry name" value="Citrate_synth-like_sm_a-sub"/>
</dbReference>
<dbReference type="PANTHER" id="PTHR11739">
    <property type="entry name" value="CITRATE SYNTHASE"/>
    <property type="match status" value="1"/>
</dbReference>
<dbReference type="EC" id="2.3.3.16" evidence="3"/>
<keyword evidence="6" id="KW-1185">Reference proteome</keyword>
<dbReference type="SUPFAM" id="SSF48256">
    <property type="entry name" value="Citrate synthase"/>
    <property type="match status" value="1"/>
</dbReference>
<keyword evidence="4" id="KW-0808">Transferase</keyword>
<comment type="pathway">
    <text evidence="1">Carbohydrate metabolism; tricarboxylic acid cycle.</text>
</comment>
<dbReference type="InterPro" id="IPR036969">
    <property type="entry name" value="Citrate_synthase_sf"/>
</dbReference>
<protein>
    <recommendedName>
        <fullName evidence="3">citrate synthase (unknown stereospecificity)</fullName>
        <ecNumber evidence="3">2.3.3.16</ecNumber>
    </recommendedName>
</protein>
<comment type="caution">
    <text evidence="5">The sequence shown here is derived from an EMBL/GenBank/DDBJ whole genome shotgun (WGS) entry which is preliminary data.</text>
</comment>
<dbReference type="Pfam" id="PF00285">
    <property type="entry name" value="Citrate_synt"/>
    <property type="match status" value="1"/>
</dbReference>
<dbReference type="RefSeq" id="WP_237818441.1">
    <property type="nucleotide sequence ID" value="NZ_JAKLTQ010000002.1"/>
</dbReference>
<evidence type="ECO:0000313" key="6">
    <source>
        <dbReference type="Proteomes" id="UP001165368"/>
    </source>
</evidence>
<proteinExistence type="inferred from homology"/>
<dbReference type="CDD" id="cd06100">
    <property type="entry name" value="CCL_ACL-C"/>
    <property type="match status" value="1"/>
</dbReference>
<reference evidence="5" key="1">
    <citation type="submission" date="2022-01" db="EMBL/GenBank/DDBJ databases">
        <authorList>
            <person name="Jo J.-H."/>
            <person name="Im W.-T."/>
        </authorList>
    </citation>
    <scope>NUCLEOTIDE SEQUENCE</scope>
    <source>
        <strain evidence="5">I2-34</strain>
    </source>
</reference>
<dbReference type="InterPro" id="IPR002020">
    <property type="entry name" value="Citrate_synthase"/>
</dbReference>